<accession>A0A6F9DP79</accession>
<dbReference type="GO" id="GO:0003677">
    <property type="term" value="F:DNA binding"/>
    <property type="evidence" value="ECO:0007669"/>
    <property type="project" value="UniProtKB-KW"/>
</dbReference>
<sequence length="249" mass="28828">MILDVWNKEKVSFITIILGTFIQRFVFSFVLFVMLCAAQRTYQKRLLFAKYFSHLTSSRCARKSHLPHFRLNKVQNIKIWLSLRSYLRRRGPQRSVDVIVSSAFCCSVCLLCFTTIQLMNSPETFMSSMLYWDCLVLLLALGIFLLHFITVGAKINKNYSNVSVILTEQMNLYFQMDKTPLKKEQLQLVNSVLTNATKLIKEIETPYSLYGLAMNPLLYNITRVIILSAFSGVMSEMLGFKLKVWKIKA</sequence>
<dbReference type="PANTHER" id="PTHR12680">
    <property type="entry name" value="PUTATIVE HOMEODOMAIN TRANSCRIPTION FACTOR PHTF"/>
    <property type="match status" value="1"/>
</dbReference>
<dbReference type="PANTHER" id="PTHR12680:SF6">
    <property type="entry name" value="PROTEIN PHTF"/>
    <property type="match status" value="1"/>
</dbReference>
<dbReference type="AlphaFoldDB" id="A0A6F9DP79"/>
<keyword evidence="1" id="KW-0472">Membrane</keyword>
<evidence type="ECO:0000313" key="2">
    <source>
        <dbReference type="EMBL" id="CAB3264840.1"/>
    </source>
</evidence>
<feature type="transmembrane region" description="Helical" evidence="1">
    <location>
        <begin position="12"/>
        <end position="38"/>
    </location>
</feature>
<dbReference type="EMBL" id="LR788978">
    <property type="protein sequence ID" value="CAB3264840.1"/>
    <property type="molecule type" value="mRNA"/>
</dbReference>
<feature type="transmembrane region" description="Helical" evidence="1">
    <location>
        <begin position="98"/>
        <end position="118"/>
    </location>
</feature>
<dbReference type="InterPro" id="IPR039775">
    <property type="entry name" value="PHTF1/2"/>
</dbReference>
<proteinExistence type="evidence at transcript level"/>
<evidence type="ECO:0000256" key="1">
    <source>
        <dbReference type="SAM" id="Phobius"/>
    </source>
</evidence>
<reference evidence="2" key="1">
    <citation type="submission" date="2020-04" db="EMBL/GenBank/DDBJ databases">
        <authorList>
            <person name="Neveu A P."/>
        </authorList>
    </citation>
    <scope>NUCLEOTIDE SEQUENCE</scope>
    <source>
        <tissue evidence="2">Whole embryo</tissue>
    </source>
</reference>
<gene>
    <name evidence="2" type="primary">Phtf2</name>
</gene>
<keyword evidence="1" id="KW-1133">Transmembrane helix</keyword>
<keyword evidence="2" id="KW-0238">DNA-binding</keyword>
<protein>
    <submittedName>
        <fullName evidence="2">Putative homeodomain transcription factor 2</fullName>
    </submittedName>
</protein>
<keyword evidence="1" id="KW-0812">Transmembrane</keyword>
<keyword evidence="2" id="KW-0371">Homeobox</keyword>
<feature type="transmembrane region" description="Helical" evidence="1">
    <location>
        <begin position="130"/>
        <end position="149"/>
    </location>
</feature>
<name>A0A6F9DP79_9ASCI</name>
<organism evidence="2">
    <name type="scientific">Phallusia mammillata</name>
    <dbReference type="NCBI Taxonomy" id="59560"/>
    <lineage>
        <taxon>Eukaryota</taxon>
        <taxon>Metazoa</taxon>
        <taxon>Chordata</taxon>
        <taxon>Tunicata</taxon>
        <taxon>Ascidiacea</taxon>
        <taxon>Phlebobranchia</taxon>
        <taxon>Ascidiidae</taxon>
        <taxon>Phallusia</taxon>
    </lineage>
</organism>
<dbReference type="GO" id="GO:0005783">
    <property type="term" value="C:endoplasmic reticulum"/>
    <property type="evidence" value="ECO:0007669"/>
    <property type="project" value="InterPro"/>
</dbReference>